<reference evidence="3" key="1">
    <citation type="submission" date="2018-05" db="EMBL/GenBank/DDBJ databases">
        <authorList>
            <person name="Lanie J.A."/>
            <person name="Ng W.-L."/>
            <person name="Kazmierczak K.M."/>
            <person name="Andrzejewski T.M."/>
            <person name="Davidsen T.M."/>
            <person name="Wayne K.J."/>
            <person name="Tettelin H."/>
            <person name="Glass J.I."/>
            <person name="Rusch D."/>
            <person name="Podicherti R."/>
            <person name="Tsui H.-C.T."/>
            <person name="Winkler M.E."/>
        </authorList>
    </citation>
    <scope>NUCLEOTIDE SEQUENCE</scope>
</reference>
<keyword evidence="2" id="KW-0472">Membrane</keyword>
<name>A0A382RUY5_9ZZZZ</name>
<organism evidence="3">
    <name type="scientific">marine metagenome</name>
    <dbReference type="NCBI Taxonomy" id="408172"/>
    <lineage>
        <taxon>unclassified sequences</taxon>
        <taxon>metagenomes</taxon>
        <taxon>ecological metagenomes</taxon>
    </lineage>
</organism>
<feature type="non-terminal residue" evidence="3">
    <location>
        <position position="129"/>
    </location>
</feature>
<keyword evidence="2" id="KW-1133">Transmembrane helix</keyword>
<feature type="transmembrane region" description="Helical" evidence="2">
    <location>
        <begin position="12"/>
        <end position="33"/>
    </location>
</feature>
<evidence type="ECO:0000256" key="1">
    <source>
        <dbReference type="SAM" id="MobiDB-lite"/>
    </source>
</evidence>
<feature type="transmembrane region" description="Helical" evidence="2">
    <location>
        <begin position="39"/>
        <end position="57"/>
    </location>
</feature>
<accession>A0A382RUY5</accession>
<sequence length="129" mass="15283">MVQELLRELLRVGFIFLKVSIFCFIFILVLNFFFGMFGIGPYTIPITVIVVIIYYAVKHLIKSSTDHSERTDYREDSNESPSSEYYQQRETFNKTSQIDKDKLVRARLERFHLSEDEAEIVFGKAWRNK</sequence>
<feature type="region of interest" description="Disordered" evidence="1">
    <location>
        <begin position="63"/>
        <end position="86"/>
    </location>
</feature>
<dbReference type="EMBL" id="UINC01124379">
    <property type="protein sequence ID" value="SVD01484.1"/>
    <property type="molecule type" value="Genomic_DNA"/>
</dbReference>
<dbReference type="AlphaFoldDB" id="A0A382RUY5"/>
<proteinExistence type="predicted"/>
<protein>
    <submittedName>
        <fullName evidence="3">Uncharacterized protein</fullName>
    </submittedName>
</protein>
<gene>
    <name evidence="3" type="ORF">METZ01_LOCUS354338</name>
</gene>
<feature type="compositionally biased region" description="Basic and acidic residues" evidence="1">
    <location>
        <begin position="64"/>
        <end position="77"/>
    </location>
</feature>
<evidence type="ECO:0000256" key="2">
    <source>
        <dbReference type="SAM" id="Phobius"/>
    </source>
</evidence>
<keyword evidence="2" id="KW-0812">Transmembrane</keyword>
<evidence type="ECO:0000313" key="3">
    <source>
        <dbReference type="EMBL" id="SVD01484.1"/>
    </source>
</evidence>